<evidence type="ECO:0000313" key="3">
    <source>
        <dbReference type="EMBL" id="QDY92657.1"/>
    </source>
</evidence>
<accession>A0A5B8JPC6</accession>
<feature type="domain" description="CAAX prenyl protease 2/Lysostaphin resistance protein A-like" evidence="2">
    <location>
        <begin position="179"/>
        <end position="265"/>
    </location>
</feature>
<dbReference type="InterPro" id="IPR003675">
    <property type="entry name" value="Rce1/LyrA-like_dom"/>
</dbReference>
<reference evidence="3" key="1">
    <citation type="submission" date="2019-04" db="EMBL/GenBank/DDBJ databases">
        <title>Deep-cultivation of Planctomycetes uncovers their unique biology.</title>
        <authorList>
            <person name="Wiegand S."/>
            <person name="Meyerdierks A."/>
            <person name="Amann R."/>
            <person name="Jogler C."/>
        </authorList>
    </citation>
    <scope>NUCLEOTIDE SEQUENCE</scope>
</reference>
<dbReference type="GO" id="GO:0080120">
    <property type="term" value="P:CAAX-box protein maturation"/>
    <property type="evidence" value="ECO:0007669"/>
    <property type="project" value="UniProtKB-ARBA"/>
</dbReference>
<dbReference type="EMBL" id="MK801296">
    <property type="protein sequence ID" value="QDY92657.1"/>
    <property type="molecule type" value="Genomic_DNA"/>
</dbReference>
<protein>
    <recommendedName>
        <fullName evidence="2">CAAX prenyl protease 2/Lysostaphin resistance protein A-like domain-containing protein</fullName>
    </recommendedName>
</protein>
<gene>
    <name evidence="3" type="ORF">fos2004AM_00026</name>
</gene>
<dbReference type="Pfam" id="PF02517">
    <property type="entry name" value="Rce1-like"/>
    <property type="match status" value="1"/>
</dbReference>
<evidence type="ECO:0000256" key="1">
    <source>
        <dbReference type="SAM" id="Phobius"/>
    </source>
</evidence>
<dbReference type="AlphaFoldDB" id="A0A5B8JPC6"/>
<name>A0A5B8JPC6_9BACT</name>
<dbReference type="PANTHER" id="PTHR43592:SF15">
    <property type="entry name" value="CAAX AMINO TERMINAL PROTEASE FAMILY PROTEIN"/>
    <property type="match status" value="1"/>
</dbReference>
<dbReference type="PANTHER" id="PTHR43592">
    <property type="entry name" value="CAAX AMINO TERMINAL PROTEASE"/>
    <property type="match status" value="1"/>
</dbReference>
<proteinExistence type="predicted"/>
<feature type="transmembrane region" description="Helical" evidence="1">
    <location>
        <begin position="6"/>
        <end position="25"/>
    </location>
</feature>
<keyword evidence="1" id="KW-0812">Transmembrane</keyword>
<feature type="transmembrane region" description="Helical" evidence="1">
    <location>
        <begin position="46"/>
        <end position="64"/>
    </location>
</feature>
<feature type="transmembrane region" description="Helical" evidence="1">
    <location>
        <begin position="120"/>
        <end position="143"/>
    </location>
</feature>
<keyword evidence="1" id="KW-0472">Membrane</keyword>
<dbReference type="GO" id="GO:0004175">
    <property type="term" value="F:endopeptidase activity"/>
    <property type="evidence" value="ECO:0007669"/>
    <property type="project" value="UniProtKB-ARBA"/>
</dbReference>
<organism evidence="3">
    <name type="scientific">uncultured Planctomycetota bacterium</name>
    <dbReference type="NCBI Taxonomy" id="120965"/>
    <lineage>
        <taxon>Bacteria</taxon>
        <taxon>Pseudomonadati</taxon>
        <taxon>Planctomycetota</taxon>
        <taxon>environmental samples</taxon>
    </lineage>
</organism>
<sequence>MLQAIDIVLFTVGSLGAIACVAVLLRSGRWRNPLSGTEIPHTGPSIPLALVVLVAFVFVPYLAVRLVFRGELPEAVTQPGSDAWHWAQIADAIAKLALSALMVGVLVGTRSLPARLRRVGFWRGLGIGGVGVLLLVPVMTVQLQMGQVIWHWMHPDAPAPTHAVLQAFSDNTWGAWGRVQLLAGAVIIAPLAEELLFRGILLQALCRHLRLPWVAIVASGVAFGTLHAQPQDVLPLITMGVLLGCIRLRCGSLWPCVALHVLFNARTMAFALLTPELLEAS</sequence>
<keyword evidence="1" id="KW-1133">Transmembrane helix</keyword>
<evidence type="ECO:0000259" key="2">
    <source>
        <dbReference type="Pfam" id="PF02517"/>
    </source>
</evidence>